<name>B0SMH6_LEPBP</name>
<dbReference type="HOGENOM" id="CLU_1293068_0_0_12"/>
<dbReference type="STRING" id="456481.LEPBI_I0996"/>
<accession>B0SMH6</accession>
<protein>
    <submittedName>
        <fullName evidence="1">Uncharacterized protein</fullName>
    </submittedName>
</protein>
<dbReference type="OrthoDB" id="344806at2"/>
<proteinExistence type="predicted"/>
<gene>
    <name evidence="1" type="ordered locus">LEPBI_I0996</name>
</gene>
<evidence type="ECO:0000313" key="2">
    <source>
        <dbReference type="Proteomes" id="UP000001847"/>
    </source>
</evidence>
<dbReference type="BioCyc" id="LBIF456481:LEPBI_RS04895-MONOMER"/>
<dbReference type="KEGG" id="lbi:LEPBI_I0996"/>
<dbReference type="RefSeq" id="WP_012388002.1">
    <property type="nucleotide sequence ID" value="NC_010602.1"/>
</dbReference>
<keyword evidence="2" id="KW-1185">Reference proteome</keyword>
<dbReference type="Proteomes" id="UP000001847">
    <property type="component" value="Chromosome I"/>
</dbReference>
<evidence type="ECO:0000313" key="1">
    <source>
        <dbReference type="EMBL" id="ABZ97120.1"/>
    </source>
</evidence>
<reference evidence="1 2" key="1">
    <citation type="journal article" date="2008" name="PLoS ONE">
        <title>Genome sequence of the saprophyte Leptospira biflexa provides insights into the evolution of Leptospira and the pathogenesis of leptospirosis.</title>
        <authorList>
            <person name="Picardeau M."/>
            <person name="Bulach D.M."/>
            <person name="Bouchier C."/>
            <person name="Zuerner R.L."/>
            <person name="Zidane N."/>
            <person name="Wilson P.J."/>
            <person name="Creno S."/>
            <person name="Kuczek E.S."/>
            <person name="Bommezzadri S."/>
            <person name="Davis J.C."/>
            <person name="McGrath A."/>
            <person name="Johnson M.J."/>
            <person name="Boursaux-Eude C."/>
            <person name="Seemann T."/>
            <person name="Rouy Z."/>
            <person name="Coppel R.L."/>
            <person name="Rood J.I."/>
            <person name="Lajus A."/>
            <person name="Davies J.K."/>
            <person name="Medigue C."/>
            <person name="Adler B."/>
        </authorList>
    </citation>
    <scope>NUCLEOTIDE SEQUENCE [LARGE SCALE GENOMIC DNA]</scope>
    <source>
        <strain evidence="2">Patoc 1 / ATCC 23582 / Paris</strain>
    </source>
</reference>
<organism evidence="1 2">
    <name type="scientific">Leptospira biflexa serovar Patoc (strain Patoc 1 / ATCC 23582 / Paris)</name>
    <dbReference type="NCBI Taxonomy" id="456481"/>
    <lineage>
        <taxon>Bacteria</taxon>
        <taxon>Pseudomonadati</taxon>
        <taxon>Spirochaetota</taxon>
        <taxon>Spirochaetia</taxon>
        <taxon>Leptospirales</taxon>
        <taxon>Leptospiraceae</taxon>
        <taxon>Leptospira</taxon>
    </lineage>
</organism>
<dbReference type="AlphaFoldDB" id="B0SMH6"/>
<dbReference type="EMBL" id="CP000786">
    <property type="protein sequence ID" value="ABZ97120.1"/>
    <property type="molecule type" value="Genomic_DNA"/>
</dbReference>
<sequence length="213" mass="25292">MKYKMFIFLILVFFCFCKDKEINKEENDDPFYISENKECLLNSNIKKNCLSMKSEFSCFKTLEDLSHSKIDKIFFNQKWMGNDQQTIFYQVDTKGKIKIYEGGPDVLLEERTLVGLGRFFIKNNQWYYEQSCLKENCENFEFQVLYMDCTLTTNLNEMEVLKSIQFGNRKFIESDEIENDKSYRLISFIQEKPVPNQIFNGFTSTKVPPIPSQ</sequence>